<evidence type="ECO:0000313" key="5">
    <source>
        <dbReference type="Proteomes" id="UP001177140"/>
    </source>
</evidence>
<proteinExistence type="predicted"/>
<dbReference type="GO" id="GO:0005737">
    <property type="term" value="C:cytoplasm"/>
    <property type="evidence" value="ECO:0007669"/>
    <property type="project" value="TreeGrafter"/>
</dbReference>
<dbReference type="PANTHER" id="PTHR13620">
    <property type="entry name" value="3-5 EXONUCLEASE"/>
    <property type="match status" value="1"/>
</dbReference>
<organism evidence="4 5">
    <name type="scientific">Papaver nudicaule</name>
    <name type="common">Iceland poppy</name>
    <dbReference type="NCBI Taxonomy" id="74823"/>
    <lineage>
        <taxon>Eukaryota</taxon>
        <taxon>Viridiplantae</taxon>
        <taxon>Streptophyta</taxon>
        <taxon>Embryophyta</taxon>
        <taxon>Tracheophyta</taxon>
        <taxon>Spermatophyta</taxon>
        <taxon>Magnoliopsida</taxon>
        <taxon>Ranunculales</taxon>
        <taxon>Papaveraceae</taxon>
        <taxon>Papaveroideae</taxon>
        <taxon>Papaver</taxon>
    </lineage>
</organism>
<dbReference type="InterPro" id="IPR036397">
    <property type="entry name" value="RNaseH_sf"/>
</dbReference>
<keyword evidence="1" id="KW-0540">Nuclease</keyword>
<dbReference type="GO" id="GO:0008408">
    <property type="term" value="F:3'-5' exonuclease activity"/>
    <property type="evidence" value="ECO:0007669"/>
    <property type="project" value="InterPro"/>
</dbReference>
<dbReference type="Pfam" id="PF01612">
    <property type="entry name" value="DNA_pol_A_exo1"/>
    <property type="match status" value="1"/>
</dbReference>
<dbReference type="InterPro" id="IPR051132">
    <property type="entry name" value="3-5_Exonuclease_domain"/>
</dbReference>
<dbReference type="SMART" id="SM00474">
    <property type="entry name" value="35EXOc"/>
    <property type="match status" value="1"/>
</dbReference>
<dbReference type="Proteomes" id="UP001177140">
    <property type="component" value="Unassembled WGS sequence"/>
</dbReference>
<dbReference type="GO" id="GO:0006139">
    <property type="term" value="P:nucleobase-containing compound metabolic process"/>
    <property type="evidence" value="ECO:0007669"/>
    <property type="project" value="InterPro"/>
</dbReference>
<sequence length="229" mass="25403">MERASKDFNVQFNGATIVTTVTNDPWKVEVVLAELRASLSATPVRYFPKGLAGNVDVDRNIGLDAKYECDSKDDDIATLQLCHGKRCLVIQLPYLASIPNTLKRFFEETTINFVGVGIKQVAAKLERDYGLKCANSVELGSLLGRTNGRGHDHYSKFELAELTAEILGVVIVKPQGIGQSDWGVRILTSEQVQYATIDASASFAMAKKLSAEDYYYSAMTQLINRWRWG</sequence>
<comment type="caution">
    <text evidence="4">The sequence shown here is derived from an EMBL/GenBank/DDBJ whole genome shotgun (WGS) entry which is preliminary data.</text>
</comment>
<name>A0AA41VUN5_PAPNU</name>
<accession>A0AA41VUN5</accession>
<keyword evidence="2" id="KW-0378">Hydrolase</keyword>
<protein>
    <recommendedName>
        <fullName evidence="3">3'-5' exonuclease domain-containing protein</fullName>
    </recommendedName>
</protein>
<keyword evidence="5" id="KW-1185">Reference proteome</keyword>
<dbReference type="AlphaFoldDB" id="A0AA41VUN5"/>
<evidence type="ECO:0000256" key="2">
    <source>
        <dbReference type="ARBA" id="ARBA00022801"/>
    </source>
</evidence>
<dbReference type="InterPro" id="IPR002562">
    <property type="entry name" value="3'-5'_exonuclease_dom"/>
</dbReference>
<dbReference type="GO" id="GO:0005634">
    <property type="term" value="C:nucleus"/>
    <property type="evidence" value="ECO:0007669"/>
    <property type="project" value="TreeGrafter"/>
</dbReference>
<gene>
    <name evidence="4" type="ORF">MKW94_014961</name>
</gene>
<feature type="domain" description="3'-5' exonuclease" evidence="3">
    <location>
        <begin position="42"/>
        <end position="214"/>
    </location>
</feature>
<dbReference type="GO" id="GO:0003676">
    <property type="term" value="F:nucleic acid binding"/>
    <property type="evidence" value="ECO:0007669"/>
    <property type="project" value="InterPro"/>
</dbReference>
<dbReference type="EMBL" id="JAJJMA010297631">
    <property type="protein sequence ID" value="MCL7047826.1"/>
    <property type="molecule type" value="Genomic_DNA"/>
</dbReference>
<dbReference type="SUPFAM" id="SSF53098">
    <property type="entry name" value="Ribonuclease H-like"/>
    <property type="match status" value="1"/>
</dbReference>
<dbReference type="PANTHER" id="PTHR13620:SF121">
    <property type="entry name" value="EMB|CAB82946.1-RELATED"/>
    <property type="match status" value="1"/>
</dbReference>
<evidence type="ECO:0000259" key="3">
    <source>
        <dbReference type="SMART" id="SM00474"/>
    </source>
</evidence>
<dbReference type="InterPro" id="IPR012337">
    <property type="entry name" value="RNaseH-like_sf"/>
</dbReference>
<dbReference type="CDD" id="cd06141">
    <property type="entry name" value="WRN_exo"/>
    <property type="match status" value="1"/>
</dbReference>
<reference evidence="4" key="1">
    <citation type="submission" date="2022-03" db="EMBL/GenBank/DDBJ databases">
        <title>A functionally conserved STORR gene fusion in Papaver species that diverged 16.8 million years ago.</title>
        <authorList>
            <person name="Catania T."/>
        </authorList>
    </citation>
    <scope>NUCLEOTIDE SEQUENCE</scope>
    <source>
        <strain evidence="4">S-191538</strain>
    </source>
</reference>
<evidence type="ECO:0000313" key="4">
    <source>
        <dbReference type="EMBL" id="MCL7047826.1"/>
    </source>
</evidence>
<evidence type="ECO:0000256" key="1">
    <source>
        <dbReference type="ARBA" id="ARBA00022722"/>
    </source>
</evidence>
<dbReference type="Gene3D" id="3.30.420.10">
    <property type="entry name" value="Ribonuclease H-like superfamily/Ribonuclease H"/>
    <property type="match status" value="1"/>
</dbReference>